<evidence type="ECO:0000313" key="3">
    <source>
        <dbReference type="Proteomes" id="UP000005740"/>
    </source>
</evidence>
<reference evidence="3" key="1">
    <citation type="journal article" date="2012" name="PLoS ONE">
        <title>The success of Acinetobacter species; genetic, metabolic and virulence attributes.</title>
        <authorList>
            <person name="Peleg A.Y."/>
            <person name="de Breij A."/>
            <person name="Adams M.D."/>
            <person name="Cerqueira G.M."/>
            <person name="Mocali S."/>
            <person name="Galardini M."/>
            <person name="Nibbering P.H."/>
            <person name="Earl A.M."/>
            <person name="Ward D.V."/>
            <person name="Paterson D.L."/>
            <person name="Seifert H."/>
            <person name="Dijkshoorn L."/>
        </authorList>
    </citation>
    <scope>NUCLEOTIDE SEQUENCE [LARGE SCALE GENOMIC DNA]</scope>
    <source>
        <strain evidence="3">ATCC 19606 / DSM 30007 / JCM 6841 / CCUG 19606 / CIP 70.34 / NBRC 109757 / NCIMB 12457 / NCTC 12156 / 81</strain>
    </source>
</reference>
<dbReference type="Pfam" id="PF05229">
    <property type="entry name" value="SCPU"/>
    <property type="match status" value="1"/>
</dbReference>
<proteinExistence type="predicted"/>
<dbReference type="EMBL" id="GG704572">
    <property type="protein sequence ID" value="EEX04345.1"/>
    <property type="molecule type" value="Genomic_DNA"/>
</dbReference>
<dbReference type="InterPro" id="IPR007893">
    <property type="entry name" value="Spore_coat_U/FanG"/>
</dbReference>
<dbReference type="AlphaFoldDB" id="D0C5T0"/>
<evidence type="ECO:0000259" key="1">
    <source>
        <dbReference type="Pfam" id="PF05229"/>
    </source>
</evidence>
<dbReference type="Proteomes" id="UP000005740">
    <property type="component" value="Unassembled WGS sequence"/>
</dbReference>
<evidence type="ECO:0000313" key="2">
    <source>
        <dbReference type="EMBL" id="EEX04345.1"/>
    </source>
</evidence>
<protein>
    <recommendedName>
        <fullName evidence="1">Spore coat protein U/FanG domain-containing protein</fullName>
    </recommendedName>
</protein>
<name>D0C5T0_ACIB2</name>
<accession>D0C5T0</accession>
<gene>
    <name evidence="2" type="ORF">HMPREF0010_00110</name>
</gene>
<feature type="domain" description="Spore coat protein U/FanG" evidence="1">
    <location>
        <begin position="38"/>
        <end position="189"/>
    </location>
</feature>
<sequence>MSRPVLNGGKMIFNRGSAFIISYFLISLVNAGEIGAKLTSQIELLPSCSVNNNVVENNATNLNFGTIDFGEATTAFKGVLEASLVNNGNSGFQIECAGISTVKIIFGAGNNDSNIPASFSQNYYHALSNGRDFIAYNLLYGLNKQVIKANEAFILNDMNNKKNIDIFGQATHDGSRISKGEYKDIVPITIEF</sequence>
<organism evidence="2 3">
    <name type="scientific">Acinetobacter baumannii (strain ATCC 19606 / DSM 30007 / JCM 6841 / CCUG 19606 / CIP 70.34 / NBRC 109757 / NCIMB 12457 / NCTC 12156 / 81)</name>
    <dbReference type="NCBI Taxonomy" id="575584"/>
    <lineage>
        <taxon>Bacteria</taxon>
        <taxon>Pseudomonadati</taxon>
        <taxon>Pseudomonadota</taxon>
        <taxon>Gammaproteobacteria</taxon>
        <taxon>Moraxellales</taxon>
        <taxon>Moraxellaceae</taxon>
        <taxon>Acinetobacter</taxon>
        <taxon>Acinetobacter calcoaceticus/baumannii complex</taxon>
    </lineage>
</organism>
<dbReference type="BioCyc" id="ABAU575584-HMP:GM69-115-MONOMER"/>